<feature type="region of interest" description="Disordered" evidence="2">
    <location>
        <begin position="747"/>
        <end position="771"/>
    </location>
</feature>
<evidence type="ECO:0000256" key="3">
    <source>
        <dbReference type="SAM" id="Phobius"/>
    </source>
</evidence>
<evidence type="ECO:0000256" key="1">
    <source>
        <dbReference type="ARBA" id="ARBA00023157"/>
    </source>
</evidence>
<dbReference type="Gene3D" id="3.10.100.10">
    <property type="entry name" value="Mannose-Binding Protein A, subunit A"/>
    <property type="match status" value="1"/>
</dbReference>
<dbReference type="EMBL" id="MN739743">
    <property type="protein sequence ID" value="QHT24289.1"/>
    <property type="molecule type" value="Genomic_DNA"/>
</dbReference>
<dbReference type="GO" id="GO:0005540">
    <property type="term" value="F:hyaluronic acid binding"/>
    <property type="evidence" value="ECO:0007669"/>
    <property type="project" value="InterPro"/>
</dbReference>
<name>A0A6C0E7R2_9ZZZZ</name>
<dbReference type="GO" id="GO:0007155">
    <property type="term" value="P:cell adhesion"/>
    <property type="evidence" value="ECO:0007669"/>
    <property type="project" value="InterPro"/>
</dbReference>
<accession>A0A6C0E7R2</accession>
<feature type="transmembrane region" description="Helical" evidence="3">
    <location>
        <begin position="9"/>
        <end position="27"/>
    </location>
</feature>
<dbReference type="InterPro" id="IPR016186">
    <property type="entry name" value="C-type_lectin-like/link_sf"/>
</dbReference>
<protein>
    <recommendedName>
        <fullName evidence="4">Link domain-containing protein</fullName>
    </recommendedName>
</protein>
<feature type="compositionally biased region" description="Basic and acidic residues" evidence="2">
    <location>
        <begin position="747"/>
        <end position="764"/>
    </location>
</feature>
<feature type="domain" description="Link" evidence="4">
    <location>
        <begin position="633"/>
        <end position="729"/>
    </location>
</feature>
<keyword evidence="3" id="KW-0812">Transmembrane</keyword>
<dbReference type="InterPro" id="IPR016187">
    <property type="entry name" value="CTDL_fold"/>
</dbReference>
<evidence type="ECO:0000256" key="2">
    <source>
        <dbReference type="SAM" id="MobiDB-lite"/>
    </source>
</evidence>
<dbReference type="AlphaFoldDB" id="A0A6C0E7R2"/>
<evidence type="ECO:0000313" key="5">
    <source>
        <dbReference type="EMBL" id="QHT24289.1"/>
    </source>
</evidence>
<dbReference type="SMART" id="SM00445">
    <property type="entry name" value="LINK"/>
    <property type="match status" value="1"/>
</dbReference>
<dbReference type="Pfam" id="PF00193">
    <property type="entry name" value="Xlink"/>
    <property type="match status" value="1"/>
</dbReference>
<organism evidence="5">
    <name type="scientific">viral metagenome</name>
    <dbReference type="NCBI Taxonomy" id="1070528"/>
    <lineage>
        <taxon>unclassified sequences</taxon>
        <taxon>metagenomes</taxon>
        <taxon>organismal metagenomes</taxon>
    </lineage>
</organism>
<sequence>MCKYCRGPMIWFIIIAIAVMIGFLHVAEGMRGGALIQLAASHTPVPFYEHFASDTEIQHRLLGLEEERRYNPMARVQAARINSDTIGAALSTQAAVPTAATNSMLTLLKSNMLVGADDGNKRGTVEDTGVVQQKINFCESMPVNCDSFSDPRFAECGFCHRDGTDHKGNPHRGGMFISAEDQIRANEVSKATGRRAVYKPSIGTCKPGDFTLVKEACVAREHRLECQRAGAATSANACGQCFGVSSGRETGLLYVGPKPRAFKAMLIVSGGDVTVNGAAITGPLELTEGQTLTITIKNVPEYWCGWFASGQRIVSVDIAEQSVSDPNFAIVGDSRTRVVAEYLARKPMTVPNSVLWYGRYKDMAEVTLNCVMPATLVDPKYEEDQEHCPTGPLVFTERGAGIMGANSCFNPDGSFSAGLVCIQRMFRAAGGTDKGTLYPRTAEAARALARATIDETMNYFNERANIAIYRVNNANVPQDLETVKVAALEMLGIYIVNPCDGPNAATGPHSAECLDYLWRTSGDASRDGVKEDHSKLPYAYCGKEGTAAPMNQDGSVNQANVNAANARGDRPAIRAYFNGFFNRTNDTKFDVQAAAMRDCYGANIRPPPADARDCPAPNPTDFQCFGPSKLAKPEVYAICPAGGYNARKSEGNAICARFNGRMATHEELADAQKRGAEWCATGWVRDRSNPEYPITRDFRPGCGNGRAGIMAWNPGGDGADSNACITCIGKKPPPGAVDVRPFQAERWDAPKDKAQRQPSDEATWHDPSVLPRGVSDTSVPIVVHRNGGMNVVMSGWGSSNILYMNSEAECDTVAAKLNKDPSQGALHGRGMGHDALLNQAEQYLRERV</sequence>
<proteinExistence type="predicted"/>
<keyword evidence="3" id="KW-1133">Transmembrane helix</keyword>
<dbReference type="PROSITE" id="PS50963">
    <property type="entry name" value="LINK_2"/>
    <property type="match status" value="1"/>
</dbReference>
<keyword evidence="1" id="KW-1015">Disulfide bond</keyword>
<keyword evidence="3" id="KW-0472">Membrane</keyword>
<dbReference type="InterPro" id="IPR000538">
    <property type="entry name" value="Link_dom"/>
</dbReference>
<reference evidence="5" key="1">
    <citation type="journal article" date="2020" name="Nature">
        <title>Giant virus diversity and host interactions through global metagenomics.</title>
        <authorList>
            <person name="Schulz F."/>
            <person name="Roux S."/>
            <person name="Paez-Espino D."/>
            <person name="Jungbluth S."/>
            <person name="Walsh D.A."/>
            <person name="Denef V.J."/>
            <person name="McMahon K.D."/>
            <person name="Konstantinidis K.T."/>
            <person name="Eloe-Fadrosh E.A."/>
            <person name="Kyrpides N.C."/>
            <person name="Woyke T."/>
        </authorList>
    </citation>
    <scope>NUCLEOTIDE SEQUENCE</scope>
    <source>
        <strain evidence="5">GVMAG-M-3300023179-138</strain>
    </source>
</reference>
<dbReference type="SUPFAM" id="SSF56436">
    <property type="entry name" value="C-type lectin-like"/>
    <property type="match status" value="1"/>
</dbReference>
<evidence type="ECO:0000259" key="4">
    <source>
        <dbReference type="PROSITE" id="PS50963"/>
    </source>
</evidence>